<dbReference type="AlphaFoldDB" id="I5D6A4"/>
<keyword evidence="1" id="KW-1188">Viral release from host cell</keyword>
<dbReference type="PATRIC" id="fig|1110504.5.peg.323"/>
<dbReference type="InterPro" id="IPR054613">
    <property type="entry name" value="Peptidase_S78_dom"/>
</dbReference>
<name>I5D6A4_MYCAA</name>
<evidence type="ECO:0000256" key="2">
    <source>
        <dbReference type="ARBA" id="ARBA00022670"/>
    </source>
</evidence>
<organism evidence="5 6">
    <name type="scientific">Mycoplasmopsis agalactiae 14628</name>
    <dbReference type="NCBI Taxonomy" id="1110504"/>
    <lineage>
        <taxon>Bacteria</taxon>
        <taxon>Bacillati</taxon>
        <taxon>Mycoplasmatota</taxon>
        <taxon>Mycoplasmoidales</taxon>
        <taxon>Metamycoplasmataceae</taxon>
        <taxon>Mycoplasmopsis</taxon>
    </lineage>
</organism>
<sequence>MIYLSWKEKILSKKLIYFSKDPIIKQDQETKTLEMRIELDSWSPVYKDITGQRYREKIAVDAFDETINSKKKINSYLDHKISIEHLLASTANNTLIVEKENSTIYAKMKIDQSNPLHLKVMQLVEQGVIESNSFIFSNAEREIIKSDSKDVDYEVVYKKGELISIDPVHSGFFPQDTCRVYSLDQNNTINEFEINRKGEIMKQENQQETQTTNNELLELSAKVDILMNGQKEMIEERKARNELLKTFATAKPENAIVNNELSDKEFIELRHKITSAKTLTNDEKIKYYNKSLDYLSNEQKNEIKYIDSSVYEKLEKRALDATDDKKGLALIETVTMPGILQEVNSIFPEFTEYTQSVALTGLDEIAKAVYIPDATPISAIKEGQEATKFGGATFKVKMRPTRYAVELTQSNALSRGDEAWAAQIKNAKNGIWKALRKELYKGLFTHSASVFNKDTYTGGFTKEAERQTQRKGLFTFDDIEVICKELISKYGDGALNEYLIATHPDTLESLERRWKADILDARKTLYDPVARTYRGIPILISDDYPENEIKEGKKVAAFFRKDALLAYGLTQTVSENIYSDMSKDQSHRYVQTRGEIKLIDPHVNSRFIVVSAKNTREE</sequence>
<gene>
    <name evidence="5" type="ORF">MAGb_3220</name>
</gene>
<evidence type="ECO:0000313" key="6">
    <source>
        <dbReference type="Proteomes" id="UP000003181"/>
    </source>
</evidence>
<reference evidence="5 6" key="1">
    <citation type="journal article" date="2012" name="Appl. Environ. Microbiol.">
        <title>Emergence of Atypical Mycoplasma agalactiae Strains Harboring a New Prophage and Associated with an Alpine Wild Ungulate Mortality Episode.</title>
        <authorList>
            <person name="Tardy F."/>
            <person name="Baranowski E."/>
            <person name="Nouvel L.X."/>
            <person name="Mick V."/>
            <person name="Manso-Silvan L."/>
            <person name="Thiaucourt F."/>
            <person name="Thebault P."/>
            <person name="Breton M."/>
            <person name="Sirand-Pugnet P."/>
            <person name="Blanchard A."/>
            <person name="Garnier A."/>
            <person name="Gibert P."/>
            <person name="Game Y."/>
            <person name="Poumarat F."/>
            <person name="Citti C."/>
        </authorList>
    </citation>
    <scope>NUCLEOTIDE SEQUENCE [LARGE SCALE GENOMIC DNA]</scope>
    <source>
        <strain evidence="5 6">14628</strain>
    </source>
</reference>
<dbReference type="STRING" id="1110504.MAGb_3220"/>
<proteinExistence type="predicted"/>
<dbReference type="Proteomes" id="UP000003181">
    <property type="component" value="Unassembled WGS sequence"/>
</dbReference>
<protein>
    <recommendedName>
        <fullName evidence="4">Prohead serine protease domain-containing protein</fullName>
    </recommendedName>
</protein>
<feature type="domain" description="Prohead serine protease" evidence="4">
    <location>
        <begin position="43"/>
        <end position="175"/>
    </location>
</feature>
<evidence type="ECO:0000313" key="5">
    <source>
        <dbReference type="EMBL" id="EIN15213.1"/>
    </source>
</evidence>
<evidence type="ECO:0000256" key="3">
    <source>
        <dbReference type="ARBA" id="ARBA00022801"/>
    </source>
</evidence>
<dbReference type="Pfam" id="PF04586">
    <property type="entry name" value="Peptidase_S78"/>
    <property type="match status" value="1"/>
</dbReference>
<comment type="caution">
    <text evidence="5">The sequence shown here is derived from an EMBL/GenBank/DDBJ whole genome shotgun (WGS) entry which is preliminary data.</text>
</comment>
<evidence type="ECO:0000259" key="4">
    <source>
        <dbReference type="Pfam" id="PF04586"/>
    </source>
</evidence>
<dbReference type="EMBL" id="AJPR01000006">
    <property type="protein sequence ID" value="EIN15213.1"/>
    <property type="molecule type" value="Genomic_DNA"/>
</dbReference>
<evidence type="ECO:0000256" key="1">
    <source>
        <dbReference type="ARBA" id="ARBA00022612"/>
    </source>
</evidence>
<keyword evidence="3" id="KW-0378">Hydrolase</keyword>
<dbReference type="GO" id="GO:0006508">
    <property type="term" value="P:proteolysis"/>
    <property type="evidence" value="ECO:0007669"/>
    <property type="project" value="UniProtKB-KW"/>
</dbReference>
<dbReference type="GO" id="GO:0008233">
    <property type="term" value="F:peptidase activity"/>
    <property type="evidence" value="ECO:0007669"/>
    <property type="project" value="UniProtKB-KW"/>
</dbReference>
<accession>I5D6A4</accession>
<keyword evidence="2" id="KW-0645">Protease</keyword>